<evidence type="ECO:0000313" key="1">
    <source>
        <dbReference type="EMBL" id="MCJ8733910.1"/>
    </source>
</evidence>
<gene>
    <name evidence="1" type="ORF">PDJAM_G00229220</name>
</gene>
<keyword evidence="2" id="KW-1185">Reference proteome</keyword>
<organism evidence="1 2">
    <name type="scientific">Pangasius djambal</name>
    <dbReference type="NCBI Taxonomy" id="1691987"/>
    <lineage>
        <taxon>Eukaryota</taxon>
        <taxon>Metazoa</taxon>
        <taxon>Chordata</taxon>
        <taxon>Craniata</taxon>
        <taxon>Vertebrata</taxon>
        <taxon>Euteleostomi</taxon>
        <taxon>Actinopterygii</taxon>
        <taxon>Neopterygii</taxon>
        <taxon>Teleostei</taxon>
        <taxon>Ostariophysi</taxon>
        <taxon>Siluriformes</taxon>
        <taxon>Pangasiidae</taxon>
        <taxon>Pangasius</taxon>
    </lineage>
</organism>
<dbReference type="Proteomes" id="UP000830395">
    <property type="component" value="Chromosome 7"/>
</dbReference>
<proteinExistence type="predicted"/>
<protein>
    <submittedName>
        <fullName evidence="1">Uncharacterized protein</fullName>
    </submittedName>
</protein>
<dbReference type="EMBL" id="CM040981">
    <property type="protein sequence ID" value="MCJ8733910.1"/>
    <property type="molecule type" value="Genomic_DNA"/>
</dbReference>
<sequence length="72" mass="7801">MWPSTVTHTRNLCSAFNPSKCTHTHTLTHREHTPGAVGSLFFFAAAPGEQLGVRCLAQGSHVSRGIEGGRER</sequence>
<feature type="non-terminal residue" evidence="1">
    <location>
        <position position="72"/>
    </location>
</feature>
<evidence type="ECO:0000313" key="2">
    <source>
        <dbReference type="Proteomes" id="UP000830395"/>
    </source>
</evidence>
<comment type="caution">
    <text evidence="1">The sequence shown here is derived from an EMBL/GenBank/DDBJ whole genome shotgun (WGS) entry which is preliminary data.</text>
</comment>
<accession>A0ACC5YEN1</accession>
<reference evidence="1" key="1">
    <citation type="submission" date="2020-02" db="EMBL/GenBank/DDBJ databases">
        <title>Genome sequencing of the panga catfish, Pangasius djambal.</title>
        <authorList>
            <person name="Wen M."/>
            <person name="Zahm M."/>
            <person name="Roques C."/>
            <person name="Cabau C."/>
            <person name="Klopp C."/>
            <person name="Donnadieu C."/>
            <person name="Jouanno E."/>
            <person name="Avarre J.-C."/>
            <person name="Campet M."/>
            <person name="Ha T."/>
            <person name="Dugue R."/>
            <person name="Lampietro C."/>
            <person name="Louis A."/>
            <person name="Herpin A."/>
            <person name="Echchiki A."/>
            <person name="Berthelot C."/>
            <person name="Parey E."/>
            <person name="Roest-Crollius H."/>
            <person name="Braasch I."/>
            <person name="Postlethwait J.H."/>
            <person name="Bobe J."/>
            <person name="Montfort J."/>
            <person name="Bouchez O."/>
            <person name="Begum T."/>
            <person name="Schartl M."/>
            <person name="Gustiano R."/>
            <person name="Guiguen Y."/>
        </authorList>
    </citation>
    <scope>NUCLEOTIDE SEQUENCE</scope>
    <source>
        <strain evidence="1">Pdj_M5554</strain>
    </source>
</reference>
<name>A0ACC5YEN1_9TELE</name>